<organism evidence="1 2">
    <name type="scientific">Paenibacillus whitsoniae</name>
    <dbReference type="NCBI Taxonomy" id="2496558"/>
    <lineage>
        <taxon>Bacteria</taxon>
        <taxon>Bacillati</taxon>
        <taxon>Bacillota</taxon>
        <taxon>Bacilli</taxon>
        <taxon>Bacillales</taxon>
        <taxon>Paenibacillaceae</taxon>
        <taxon>Paenibacillus</taxon>
    </lineage>
</organism>
<comment type="caution">
    <text evidence="1">The sequence shown here is derived from an EMBL/GenBank/DDBJ whole genome shotgun (WGS) entry which is preliminary data.</text>
</comment>
<reference evidence="1 2" key="1">
    <citation type="submission" date="2018-12" db="EMBL/GenBank/DDBJ databases">
        <title>Bacillus ochoae sp. nov., Paenibacillus whitsoniae sp. nov., Paenibacillus spiritus sp. nov. Isolated from the Mars Exploration Rover during spacecraft assembly.</title>
        <authorList>
            <person name="Seuylemezian A."/>
            <person name="Vaishampayan P."/>
        </authorList>
    </citation>
    <scope>NUCLEOTIDE SEQUENCE [LARGE SCALE GENOMIC DNA]</scope>
    <source>
        <strain evidence="1 2">MER 54</strain>
    </source>
</reference>
<dbReference type="Proteomes" id="UP000276128">
    <property type="component" value="Unassembled WGS sequence"/>
</dbReference>
<accession>A0A3S0AFK6</accession>
<evidence type="ECO:0000313" key="1">
    <source>
        <dbReference type="EMBL" id="RTE11725.1"/>
    </source>
</evidence>
<sequence>MGDFRWFGVLGPERDADDALEALVNDPAIHRVEARTDLNFARRHRFHRSGIVLDFGGHTVTTEGIELNTKDNPFGAVLFFQGQATGETQTVVLTEELPEHTDVLEVADAGAFAVEEWWIARIGNRPEGGAQRELDYLLQVTEIVDARHVRVNYKLGWPLAAGREIAYKRMRPVFRSHVRNMRFVGVSVPGNGSTTVRPTEDWDGIGSHPIAYEFAVSCDVSDVEATKVFWPVVERRYCTHYVTERCRLTNPEEVIWGGTGYLTQQLNVLYAHVRDCHTSNARHLNDFTCAAYAMVENCHGDGDEHGTFVTHGQFEHDLTFVGNSGLLSFANSGTTWGNSAKRITVKKHVASRVVAHKCITDLTLEDVHAIWQEGLVDAGTIWANTDGLHMRGCTAETMLTLSQSSARSKRANVLDGCAFVIQPGAELARLPGSALPGFGPVTSDVTVQNCKITGLDGNVIGSIRSLVFVNTWLYGASPAARPLQAGCAEVRLLGGGLDNSGIALCDFREGGAPAAEQTLVVDGGAVLRGTNAEKALLQGGGAGRLVAWRIGACTSEAAGADTAHFRLRAGRNRMRVVGAGFAGGRFDVEPGALEHGSYLFMTSCVEEGVDRSALPAECETVRHTAGNLLLE</sequence>
<dbReference type="EMBL" id="RXHU01000004">
    <property type="protein sequence ID" value="RTE11725.1"/>
    <property type="molecule type" value="Genomic_DNA"/>
</dbReference>
<gene>
    <name evidence="1" type="ORF">EJQ19_00740</name>
</gene>
<keyword evidence="2" id="KW-1185">Reference proteome</keyword>
<name>A0A3S0AFK6_9BACL</name>
<protein>
    <submittedName>
        <fullName evidence="1">Peptidase C14</fullName>
    </submittedName>
</protein>
<proteinExistence type="predicted"/>
<dbReference type="OrthoDB" id="2483152at2"/>
<dbReference type="AlphaFoldDB" id="A0A3S0AFK6"/>
<evidence type="ECO:0000313" key="2">
    <source>
        <dbReference type="Proteomes" id="UP000276128"/>
    </source>
</evidence>